<dbReference type="Pfam" id="PF00389">
    <property type="entry name" value="2-Hacid_dh"/>
    <property type="match status" value="1"/>
</dbReference>
<evidence type="ECO:0000313" key="8">
    <source>
        <dbReference type="Proteomes" id="UP000031620"/>
    </source>
</evidence>
<dbReference type="PROSITE" id="PS00671">
    <property type="entry name" value="D_2_HYDROXYACID_DH_3"/>
    <property type="match status" value="1"/>
</dbReference>
<keyword evidence="2 4" id="KW-0560">Oxidoreductase</keyword>
<gene>
    <name evidence="7" type="ORF">LOOC260_108470</name>
</gene>
<dbReference type="Proteomes" id="UP000031620">
    <property type="component" value="Chromosome"/>
</dbReference>
<evidence type="ECO:0000256" key="4">
    <source>
        <dbReference type="RuleBase" id="RU003719"/>
    </source>
</evidence>
<comment type="similarity">
    <text evidence="1 4">Belongs to the D-isomer specific 2-hydroxyacid dehydrogenase family.</text>
</comment>
<feature type="domain" description="D-isomer specific 2-hydroxyacid dehydrogenase NAD-binding" evidence="6">
    <location>
        <begin position="110"/>
        <end position="287"/>
    </location>
</feature>
<evidence type="ECO:0000259" key="6">
    <source>
        <dbReference type="Pfam" id="PF02826"/>
    </source>
</evidence>
<dbReference type="PROSITE" id="PS00670">
    <property type="entry name" value="D_2_HYDROXYACID_DH_2"/>
    <property type="match status" value="1"/>
</dbReference>
<dbReference type="InterPro" id="IPR006139">
    <property type="entry name" value="D-isomer_2_OHA_DH_cat_dom"/>
</dbReference>
<dbReference type="InterPro" id="IPR029753">
    <property type="entry name" value="D-isomer_DH_CS"/>
</dbReference>
<sequence length="319" mass="34115">MADVYLCAQLPTNATAILAQAGISYDAFNQSGLITKEELINQIHSTKVLITSLSTNIDQEVIDAAPQLKLIANFGAGFNNIDVKYARQKNIAVTNTPFVSTTSTAELTAGLIIALSRRIVEGDQVMRTTGFSGWAPLYFLGHELAGKTLGIIGMGGIGQGVAKRMHAFDMNIIYTQRHQLDPTAEAQCSAAFVSQTELLQRADVVTIHAPLSDTTHHLIGAQQFAQMKPNAVLINAARGPIIDEAALLTALTRQQIAGAALDVYEAEPHVADQFKALTNVILTPHIGNATIEARKAMASIVANNAVAIFKGQSPKYIVN</sequence>
<keyword evidence="3" id="KW-0520">NAD</keyword>
<dbReference type="STRING" id="1291742.LOOC260_108470"/>
<feature type="domain" description="D-isomer specific 2-hydroxyacid dehydrogenase catalytic" evidence="5">
    <location>
        <begin position="11"/>
        <end position="319"/>
    </location>
</feature>
<evidence type="ECO:0000256" key="3">
    <source>
        <dbReference type="ARBA" id="ARBA00023027"/>
    </source>
</evidence>
<evidence type="ECO:0000256" key="1">
    <source>
        <dbReference type="ARBA" id="ARBA00005854"/>
    </source>
</evidence>
<dbReference type="Gene3D" id="3.40.50.720">
    <property type="entry name" value="NAD(P)-binding Rossmann-like Domain"/>
    <property type="match status" value="2"/>
</dbReference>
<dbReference type="InterPro" id="IPR006140">
    <property type="entry name" value="D-isomer_DH_NAD-bd"/>
</dbReference>
<dbReference type="GO" id="GO:0016616">
    <property type="term" value="F:oxidoreductase activity, acting on the CH-OH group of donors, NAD or NADP as acceptor"/>
    <property type="evidence" value="ECO:0007669"/>
    <property type="project" value="InterPro"/>
</dbReference>
<reference evidence="7 8" key="1">
    <citation type="submission" date="2014-11" db="EMBL/GenBank/DDBJ databases">
        <title>Complete genome sequence and analysis of Lactobacillus hokkaidonensis LOOC260T.</title>
        <authorList>
            <person name="Tanizawa Y."/>
            <person name="Tohno M."/>
            <person name="Kaminuma E."/>
            <person name="Nakamura Y."/>
            <person name="Arita M."/>
        </authorList>
    </citation>
    <scope>NUCLEOTIDE SEQUENCE [LARGE SCALE GENOMIC DNA]</scope>
    <source>
        <strain evidence="7 8">LOOC260</strain>
    </source>
</reference>
<dbReference type="HOGENOM" id="CLU_019796_1_2_9"/>
<dbReference type="KEGG" id="lho:LOOC260_108470"/>
<organism evidence="7 8">
    <name type="scientific">Paucilactobacillus hokkaidonensis JCM 18461</name>
    <dbReference type="NCBI Taxonomy" id="1291742"/>
    <lineage>
        <taxon>Bacteria</taxon>
        <taxon>Bacillati</taxon>
        <taxon>Bacillota</taxon>
        <taxon>Bacilli</taxon>
        <taxon>Lactobacillales</taxon>
        <taxon>Lactobacillaceae</taxon>
        <taxon>Paucilactobacillus</taxon>
    </lineage>
</organism>
<dbReference type="RefSeq" id="WP_041093232.1">
    <property type="nucleotide sequence ID" value="NZ_AP014680.1"/>
</dbReference>
<dbReference type="InterPro" id="IPR036291">
    <property type="entry name" value="NAD(P)-bd_dom_sf"/>
</dbReference>
<evidence type="ECO:0000313" key="7">
    <source>
        <dbReference type="EMBL" id="BAP85387.1"/>
    </source>
</evidence>
<dbReference type="GO" id="GO:0051287">
    <property type="term" value="F:NAD binding"/>
    <property type="evidence" value="ECO:0007669"/>
    <property type="project" value="InterPro"/>
</dbReference>
<dbReference type="SUPFAM" id="SSF52283">
    <property type="entry name" value="Formate/glycerate dehydrogenase catalytic domain-like"/>
    <property type="match status" value="1"/>
</dbReference>
<protein>
    <submittedName>
        <fullName evidence="7">2-hydroxyacid dehydrogenase</fullName>
    </submittedName>
</protein>
<dbReference type="Pfam" id="PF02826">
    <property type="entry name" value="2-Hacid_dh_C"/>
    <property type="match status" value="1"/>
</dbReference>
<name>A0A0A1GSW6_9LACO</name>
<accession>A0A0A1GSW6</accession>
<dbReference type="PANTHER" id="PTHR42789">
    <property type="entry name" value="D-ISOMER SPECIFIC 2-HYDROXYACID DEHYDROGENASE FAMILY PROTEIN (AFU_ORTHOLOGUE AFUA_6G10090)"/>
    <property type="match status" value="1"/>
</dbReference>
<dbReference type="FunFam" id="3.40.50.720:FF:000203">
    <property type="entry name" value="D-3-phosphoglycerate dehydrogenase (SerA)"/>
    <property type="match status" value="1"/>
</dbReference>
<dbReference type="EMBL" id="AP014680">
    <property type="protein sequence ID" value="BAP85387.1"/>
    <property type="molecule type" value="Genomic_DNA"/>
</dbReference>
<evidence type="ECO:0000259" key="5">
    <source>
        <dbReference type="Pfam" id="PF00389"/>
    </source>
</evidence>
<dbReference type="PANTHER" id="PTHR42789:SF1">
    <property type="entry name" value="D-ISOMER SPECIFIC 2-HYDROXYACID DEHYDROGENASE FAMILY PROTEIN (AFU_ORTHOLOGUE AFUA_6G10090)"/>
    <property type="match status" value="1"/>
</dbReference>
<evidence type="ECO:0000256" key="2">
    <source>
        <dbReference type="ARBA" id="ARBA00023002"/>
    </source>
</evidence>
<dbReference type="SUPFAM" id="SSF51735">
    <property type="entry name" value="NAD(P)-binding Rossmann-fold domains"/>
    <property type="match status" value="1"/>
</dbReference>
<dbReference type="InterPro" id="IPR050857">
    <property type="entry name" value="D-2-hydroxyacid_DH"/>
</dbReference>
<dbReference type="AlphaFoldDB" id="A0A0A1GSW6"/>
<proteinExistence type="inferred from homology"/>